<dbReference type="PANTHER" id="PTHR43591:SF110">
    <property type="entry name" value="RHODANESE DOMAIN-CONTAINING PROTEIN"/>
    <property type="match status" value="1"/>
</dbReference>
<dbReference type="InterPro" id="IPR029063">
    <property type="entry name" value="SAM-dependent_MTases_sf"/>
</dbReference>
<gene>
    <name evidence="1" type="ORF">BA177_06650</name>
</gene>
<organism evidence="1 2">
    <name type="scientific">Woeseia oceani</name>
    <dbReference type="NCBI Taxonomy" id="1548547"/>
    <lineage>
        <taxon>Bacteria</taxon>
        <taxon>Pseudomonadati</taxon>
        <taxon>Pseudomonadota</taxon>
        <taxon>Gammaproteobacteria</taxon>
        <taxon>Woeseiales</taxon>
        <taxon>Woeseiaceae</taxon>
        <taxon>Woeseia</taxon>
    </lineage>
</organism>
<protein>
    <recommendedName>
        <fullName evidence="3">Methyltransferase type 11 domain-containing protein</fullName>
    </recommendedName>
</protein>
<dbReference type="SUPFAM" id="SSF53335">
    <property type="entry name" value="S-adenosyl-L-methionine-dependent methyltransferases"/>
    <property type="match status" value="1"/>
</dbReference>
<dbReference type="STRING" id="1548547.BA177_06650"/>
<dbReference type="Gene3D" id="3.40.50.150">
    <property type="entry name" value="Vaccinia Virus protein VP39"/>
    <property type="match status" value="1"/>
</dbReference>
<name>A0A193LEP3_9GAMM</name>
<reference evidence="1 2" key="1">
    <citation type="submission" date="2016-06" db="EMBL/GenBank/DDBJ databases">
        <title>Complete genome sequence of a deep-branching marine Gamma Proteobacterium Woeseia oceani type strain XK5.</title>
        <authorList>
            <person name="Mu D."/>
            <person name="Du Z."/>
        </authorList>
    </citation>
    <scope>NUCLEOTIDE SEQUENCE [LARGE SCALE GENOMIC DNA]</scope>
    <source>
        <strain evidence="1 2">XK5</strain>
    </source>
</reference>
<dbReference type="Proteomes" id="UP000092695">
    <property type="component" value="Chromosome"/>
</dbReference>
<dbReference type="EMBL" id="CP016268">
    <property type="protein sequence ID" value="ANO50926.1"/>
    <property type="molecule type" value="Genomic_DNA"/>
</dbReference>
<dbReference type="OrthoDB" id="9810247at2"/>
<evidence type="ECO:0008006" key="3">
    <source>
        <dbReference type="Google" id="ProtNLM"/>
    </source>
</evidence>
<dbReference type="RefSeq" id="WP_068614478.1">
    <property type="nucleotide sequence ID" value="NZ_CP016268.1"/>
</dbReference>
<proteinExistence type="predicted"/>
<dbReference type="PANTHER" id="PTHR43591">
    <property type="entry name" value="METHYLTRANSFERASE"/>
    <property type="match status" value="1"/>
</dbReference>
<evidence type="ECO:0000313" key="2">
    <source>
        <dbReference type="Proteomes" id="UP000092695"/>
    </source>
</evidence>
<accession>A0A193LEP3</accession>
<dbReference type="CDD" id="cd02440">
    <property type="entry name" value="AdoMet_MTases"/>
    <property type="match status" value="1"/>
</dbReference>
<evidence type="ECO:0000313" key="1">
    <source>
        <dbReference type="EMBL" id="ANO50926.1"/>
    </source>
</evidence>
<sequence>MREYKDLEVRAAQGLHEQCFGLFTKYVDKGATVIDLAAGAGAFSERLHEYGYSITSNDIDPKTWEPAHIPKLSLDLNAPLEPCLDESSFDAVVAMEIIEHLENPSKLLRDCLRLVKPGGTVLLSTPNVLDIDSRLIYLRSGFVFHVSPQSLEATGHRTMLPRWLLEAFIDETGLEIVEMHWGGAVPPAKNGGFMRRLGWRLFKRLTSKFVRNPNPIELRSNYLVYVLRKKNG</sequence>
<keyword evidence="2" id="KW-1185">Reference proteome</keyword>
<dbReference type="KEGG" id="woc:BA177_06650"/>
<dbReference type="Pfam" id="PF13489">
    <property type="entry name" value="Methyltransf_23"/>
    <property type="match status" value="1"/>
</dbReference>
<dbReference type="AlphaFoldDB" id="A0A193LEP3"/>